<feature type="compositionally biased region" description="Low complexity" evidence="2">
    <location>
        <begin position="535"/>
        <end position="550"/>
    </location>
</feature>
<feature type="compositionally biased region" description="Acidic residues" evidence="2">
    <location>
        <begin position="352"/>
        <end position="371"/>
    </location>
</feature>
<protein>
    <submittedName>
        <fullName evidence="3">Uncharacterized protein</fullName>
    </submittedName>
</protein>
<reference evidence="3" key="1">
    <citation type="submission" date="2023-03" db="EMBL/GenBank/DDBJ databases">
        <title>Massive genome expansion in bonnet fungi (Mycena s.s.) driven by repeated elements and novel gene families across ecological guilds.</title>
        <authorList>
            <consortium name="Lawrence Berkeley National Laboratory"/>
            <person name="Harder C.B."/>
            <person name="Miyauchi S."/>
            <person name="Viragh M."/>
            <person name="Kuo A."/>
            <person name="Thoen E."/>
            <person name="Andreopoulos B."/>
            <person name="Lu D."/>
            <person name="Skrede I."/>
            <person name="Drula E."/>
            <person name="Henrissat B."/>
            <person name="Morin E."/>
            <person name="Kohler A."/>
            <person name="Barry K."/>
            <person name="LaButti K."/>
            <person name="Morin E."/>
            <person name="Salamov A."/>
            <person name="Lipzen A."/>
            <person name="Mereny Z."/>
            <person name="Hegedus B."/>
            <person name="Baldrian P."/>
            <person name="Stursova M."/>
            <person name="Weitz H."/>
            <person name="Taylor A."/>
            <person name="Grigoriev I.V."/>
            <person name="Nagy L.G."/>
            <person name="Martin F."/>
            <person name="Kauserud H."/>
        </authorList>
    </citation>
    <scope>NUCLEOTIDE SEQUENCE</scope>
    <source>
        <strain evidence="3">CBHHK200</strain>
    </source>
</reference>
<accession>A0AAD6SL35</accession>
<sequence>MSKSKARRKRVSSGERKNLRLWAAGSREEVLKPHIEGYTDALERGWRVEREYLQGVCNEFHARFSWRLNEYEEPESVPEYDARTKQPEETLTDDEKRQKRDRIELLNKRIRRWFKYRARKLRKGFHGKTDPRKDPWTLLLNQLSGLKTPPKARQAYQQFMHEVYETDVAPVVAQRWLTLSSEGSNMQTQKKPTAAFRAEVARTLFAALPEDERNGYAERAKEEALAARKKYDAALKAPPSKSPEDRQKCIDELGNFLGPIQLGILEHTGLHSVVLMGGPIPKYGGELQSVYCSYGRSRSAGRQHFPEWAGDRWDKQVGSLFKEYMASAFTPQEVAESVLPNPLDKAKYTLDQDSDDDSGSDSSDSDSDSDSNADSSDSDAPPKKKQKRAPAKRPSTSAIKGKGKSKAPPASASARSSPSPSPSPSPEEALASLGIEEIIARTLTGNVVTIDDKAPLGLSYDKLRLWNQARNGMLLAQVTAGSREALKAAMTGEKQGVTKGGKKGEKKRVAEEAGEVSGSARKSRRLNTGLPHPTPSSAPTASTSSTAPTPLSTPPAPPPAQSAPAAPSPPTAPLPAQAASATQASSTSADTPTPSTPPALPAAQSASATRPSSTSANTAPTPSTPPALPPAESTSATQPSSTSANTAPTPSTPPASLHADREEGGEAVKRGKGRKKQAAAAETSTSTTGLVITIPEDAPPWLRGCVAQLSQRDLGHHFTTLLETLVELETTFGFDEDSYEKLPAEHRPKEVSAWIKGGRDRATMPVVNNVGKYVQEWDRWWGGLQPKWRRRDRDGNLMAGGEVGYGDNWGVLCRAGPNGCLSVVASLYLWGTGQKQTPELQERWRGAVQDVTWMLEGLIESL</sequence>
<dbReference type="PANTHER" id="PTHR13037">
    <property type="entry name" value="FORMIN"/>
    <property type="match status" value="1"/>
</dbReference>
<dbReference type="Proteomes" id="UP001218188">
    <property type="component" value="Unassembled WGS sequence"/>
</dbReference>
<feature type="region of interest" description="Disordered" evidence="2">
    <location>
        <begin position="489"/>
        <end position="687"/>
    </location>
</feature>
<feature type="compositionally biased region" description="Pro residues" evidence="2">
    <location>
        <begin position="551"/>
        <end position="573"/>
    </location>
</feature>
<keyword evidence="1" id="KW-0945">Host-virus interaction</keyword>
<dbReference type="EMBL" id="JARJCM010000095">
    <property type="protein sequence ID" value="KAJ7029959.1"/>
    <property type="molecule type" value="Genomic_DNA"/>
</dbReference>
<evidence type="ECO:0000313" key="3">
    <source>
        <dbReference type="EMBL" id="KAJ7029959.1"/>
    </source>
</evidence>
<feature type="compositionally biased region" description="Low complexity" evidence="2">
    <location>
        <begin position="601"/>
        <end position="621"/>
    </location>
</feature>
<feature type="compositionally biased region" description="Low complexity" evidence="2">
    <location>
        <begin position="630"/>
        <end position="649"/>
    </location>
</feature>
<evidence type="ECO:0000256" key="2">
    <source>
        <dbReference type="SAM" id="MobiDB-lite"/>
    </source>
</evidence>
<feature type="compositionally biased region" description="Basic and acidic residues" evidence="2">
    <location>
        <begin position="80"/>
        <end position="97"/>
    </location>
</feature>
<feature type="compositionally biased region" description="Basic and acidic residues" evidence="2">
    <location>
        <begin position="658"/>
        <end position="669"/>
    </location>
</feature>
<evidence type="ECO:0000313" key="4">
    <source>
        <dbReference type="Proteomes" id="UP001218188"/>
    </source>
</evidence>
<evidence type="ECO:0000256" key="1">
    <source>
        <dbReference type="ARBA" id="ARBA00022581"/>
    </source>
</evidence>
<feature type="compositionally biased region" description="Low complexity" evidence="2">
    <location>
        <begin position="392"/>
        <end position="418"/>
    </location>
</feature>
<dbReference type="AlphaFoldDB" id="A0AAD6SL35"/>
<keyword evidence="4" id="KW-1185">Reference proteome</keyword>
<feature type="compositionally biased region" description="Low complexity" evidence="2">
    <location>
        <begin position="574"/>
        <end position="593"/>
    </location>
</feature>
<proteinExistence type="predicted"/>
<comment type="caution">
    <text evidence="3">The sequence shown here is derived from an EMBL/GenBank/DDBJ whole genome shotgun (WGS) entry which is preliminary data.</text>
</comment>
<organism evidence="3 4">
    <name type="scientific">Mycena alexandri</name>
    <dbReference type="NCBI Taxonomy" id="1745969"/>
    <lineage>
        <taxon>Eukaryota</taxon>
        <taxon>Fungi</taxon>
        <taxon>Dikarya</taxon>
        <taxon>Basidiomycota</taxon>
        <taxon>Agaricomycotina</taxon>
        <taxon>Agaricomycetes</taxon>
        <taxon>Agaricomycetidae</taxon>
        <taxon>Agaricales</taxon>
        <taxon>Marasmiineae</taxon>
        <taxon>Mycenaceae</taxon>
        <taxon>Mycena</taxon>
    </lineage>
</organism>
<feature type="compositionally biased region" description="Low complexity" evidence="2">
    <location>
        <begin position="678"/>
        <end position="687"/>
    </location>
</feature>
<name>A0AAD6SL35_9AGAR</name>
<feature type="region of interest" description="Disordered" evidence="2">
    <location>
        <begin position="346"/>
        <end position="429"/>
    </location>
</feature>
<feature type="region of interest" description="Disordered" evidence="2">
    <location>
        <begin position="77"/>
        <end position="97"/>
    </location>
</feature>
<gene>
    <name evidence="3" type="ORF">C8F04DRAFT_1264308</name>
</gene>
<dbReference type="PANTHER" id="PTHR13037:SF24">
    <property type="entry name" value="POLYCOMB PROTEIN PCL-RELATED"/>
    <property type="match status" value="1"/>
</dbReference>